<sequence length="253" mass="27675">MRITFPGVGEAFDARLANTCLLLEGADESSLLLDCGFTAAAAFWQHAADPLKLDAVCLSHFHGDHWFGLPWLLVRSIEEGRTANLTIIGQEGVEERVRTLMDMAYPGTLDRAGFAVRFLTSAPDRMLDVAGTRLRFAASDHSVPCLAVRVRQDETDVFFSGDGRPTPQTEALARGCAVVVHEAYAMDAASPGHGTVERAVQLARNAGAETLALVHVQRTLRHEQMERLNEYVQDISDLRVLLPEPGEVLLVDV</sequence>
<dbReference type="EMBL" id="FUYC01000027">
    <property type="protein sequence ID" value="SKA96600.1"/>
    <property type="molecule type" value="Genomic_DNA"/>
</dbReference>
<organism evidence="2 3">
    <name type="scientific">Paucidesulfovibrio gracilis DSM 16080</name>
    <dbReference type="NCBI Taxonomy" id="1121449"/>
    <lineage>
        <taxon>Bacteria</taxon>
        <taxon>Pseudomonadati</taxon>
        <taxon>Thermodesulfobacteriota</taxon>
        <taxon>Desulfovibrionia</taxon>
        <taxon>Desulfovibrionales</taxon>
        <taxon>Desulfovibrionaceae</taxon>
        <taxon>Paucidesulfovibrio</taxon>
    </lineage>
</organism>
<evidence type="ECO:0000313" key="3">
    <source>
        <dbReference type="Proteomes" id="UP000190027"/>
    </source>
</evidence>
<dbReference type="PANTHER" id="PTHR46018">
    <property type="entry name" value="ZINC PHOSPHODIESTERASE ELAC PROTEIN 1"/>
    <property type="match status" value="1"/>
</dbReference>
<name>A0A1T4Y4C5_9BACT</name>
<reference evidence="2 3" key="1">
    <citation type="submission" date="2017-02" db="EMBL/GenBank/DDBJ databases">
        <authorList>
            <person name="Peterson S.W."/>
        </authorList>
    </citation>
    <scope>NUCLEOTIDE SEQUENCE [LARGE SCALE GENOMIC DNA]</scope>
    <source>
        <strain evidence="2 3">DSM 16080</strain>
    </source>
</reference>
<keyword evidence="3" id="KW-1185">Reference proteome</keyword>
<protein>
    <submittedName>
        <fullName evidence="2">Ribonuclease BN, tRNA processing enzyme</fullName>
    </submittedName>
</protein>
<feature type="domain" description="Metallo-beta-lactamase" evidence="1">
    <location>
        <begin position="17"/>
        <end position="193"/>
    </location>
</feature>
<evidence type="ECO:0000259" key="1">
    <source>
        <dbReference type="SMART" id="SM00849"/>
    </source>
</evidence>
<dbReference type="Gene3D" id="3.60.15.10">
    <property type="entry name" value="Ribonuclease Z/Hydroxyacylglutathione hydrolase-like"/>
    <property type="match status" value="1"/>
</dbReference>
<dbReference type="STRING" id="1121449.SAMN02745704_02756"/>
<dbReference type="OrthoDB" id="9800940at2"/>
<evidence type="ECO:0000313" key="2">
    <source>
        <dbReference type="EMBL" id="SKA96600.1"/>
    </source>
</evidence>
<proteinExistence type="predicted"/>
<dbReference type="AlphaFoldDB" id="A0A1T4Y4C5"/>
<dbReference type="RefSeq" id="WP_078718298.1">
    <property type="nucleotide sequence ID" value="NZ_FUYC01000027.1"/>
</dbReference>
<dbReference type="Proteomes" id="UP000190027">
    <property type="component" value="Unassembled WGS sequence"/>
</dbReference>
<dbReference type="InterPro" id="IPR036866">
    <property type="entry name" value="RibonucZ/Hydroxyglut_hydro"/>
</dbReference>
<accession>A0A1T4Y4C5</accession>
<dbReference type="SUPFAM" id="SSF56281">
    <property type="entry name" value="Metallo-hydrolase/oxidoreductase"/>
    <property type="match status" value="1"/>
</dbReference>
<gene>
    <name evidence="2" type="ORF">SAMN02745704_02756</name>
</gene>
<dbReference type="PANTHER" id="PTHR46018:SF2">
    <property type="entry name" value="ZINC PHOSPHODIESTERASE ELAC PROTEIN 1"/>
    <property type="match status" value="1"/>
</dbReference>
<dbReference type="InterPro" id="IPR001279">
    <property type="entry name" value="Metallo-B-lactamas"/>
</dbReference>
<dbReference type="SMART" id="SM00849">
    <property type="entry name" value="Lactamase_B"/>
    <property type="match status" value="1"/>
</dbReference>
<dbReference type="Pfam" id="PF23023">
    <property type="entry name" value="Anti-Pycsar_Apyc1"/>
    <property type="match status" value="1"/>
</dbReference>
<dbReference type="GO" id="GO:0042781">
    <property type="term" value="F:3'-tRNA processing endoribonuclease activity"/>
    <property type="evidence" value="ECO:0007669"/>
    <property type="project" value="TreeGrafter"/>
</dbReference>